<dbReference type="KEGG" id="bpt:Bpet0379"/>
<dbReference type="SUPFAM" id="SSF50249">
    <property type="entry name" value="Nucleic acid-binding proteins"/>
    <property type="match status" value="1"/>
</dbReference>
<accession>A9HYB0</accession>
<dbReference type="STRING" id="94624.Bpet0379"/>
<dbReference type="InterPro" id="IPR012340">
    <property type="entry name" value="NA-bd_OB-fold"/>
</dbReference>
<reference evidence="2 3" key="1">
    <citation type="journal article" date="2008" name="BMC Genomics">
        <title>The missing link: Bordetella petrii is endowed with both the metabolic versatility of environmental bacteria and virulence traits of pathogenic Bordetellae.</title>
        <authorList>
            <person name="Gross R."/>
            <person name="Guzman C.A."/>
            <person name="Sebaihia M."/>
            <person name="Martins Dos Santos V.A."/>
            <person name="Pieper D.H."/>
            <person name="Koebnik R."/>
            <person name="Lechner M."/>
            <person name="Bartels D."/>
            <person name="Buhrmester J."/>
            <person name="Choudhuri J.V."/>
            <person name="Ebensen T."/>
            <person name="Gaigalat L."/>
            <person name="Herrmann S."/>
            <person name="Khachane A.N."/>
            <person name="Larisch C."/>
            <person name="Link S."/>
            <person name="Linke B."/>
            <person name="Meyer F."/>
            <person name="Mormann S."/>
            <person name="Nakunst D."/>
            <person name="Rueckert C."/>
            <person name="Schneiker-Bekel S."/>
            <person name="Schulze K."/>
            <person name="Vorhoelter F.J."/>
            <person name="Yevsa T."/>
            <person name="Engle J.T."/>
            <person name="Goldman W.E."/>
            <person name="Puehler A."/>
            <person name="Goebel U.B."/>
            <person name="Goesmann A."/>
            <person name="Bloecker H."/>
            <person name="Kaiser O."/>
            <person name="Martinez-Arias R."/>
        </authorList>
    </citation>
    <scope>NUCLEOTIDE SEQUENCE [LARGE SCALE GENOMIC DNA]</scope>
    <source>
        <strain evidence="3">ATCC BAA-461 / DSM 12804 / CCUG 43448 / CIP 107267 / Se-1111R</strain>
    </source>
</reference>
<dbReference type="Pfam" id="PF01796">
    <property type="entry name" value="OB_ChsH2_C"/>
    <property type="match status" value="1"/>
</dbReference>
<keyword evidence="3" id="KW-1185">Reference proteome</keyword>
<evidence type="ECO:0000313" key="3">
    <source>
        <dbReference type="Proteomes" id="UP000001225"/>
    </source>
</evidence>
<organism evidence="2 3">
    <name type="scientific">Bordetella petrii (strain ATCC BAA-461 / DSM 12804 / CCUG 43448 / CIP 107267 / Se-1111R)</name>
    <dbReference type="NCBI Taxonomy" id="340100"/>
    <lineage>
        <taxon>Bacteria</taxon>
        <taxon>Pseudomonadati</taxon>
        <taxon>Pseudomonadota</taxon>
        <taxon>Betaproteobacteria</taxon>
        <taxon>Burkholderiales</taxon>
        <taxon>Alcaligenaceae</taxon>
        <taxon>Bordetella</taxon>
    </lineage>
</organism>
<dbReference type="InterPro" id="IPR002878">
    <property type="entry name" value="ChsH2_C"/>
</dbReference>
<gene>
    <name evidence="2" type="ordered locus">Bpet0379</name>
</gene>
<protein>
    <recommendedName>
        <fullName evidence="1">ChsH2 C-terminal OB-fold domain-containing protein</fullName>
    </recommendedName>
</protein>
<name>A9HYB0_BORPD</name>
<proteinExistence type="predicted"/>
<dbReference type="PANTHER" id="PTHR34075:SF5">
    <property type="entry name" value="BLR3430 PROTEIN"/>
    <property type="match status" value="1"/>
</dbReference>
<dbReference type="eggNOG" id="COG1545">
    <property type="taxonomic scope" value="Bacteria"/>
</dbReference>
<dbReference type="PANTHER" id="PTHR34075">
    <property type="entry name" value="BLR3430 PROTEIN"/>
    <property type="match status" value="1"/>
</dbReference>
<feature type="domain" description="ChsH2 C-terminal OB-fold" evidence="1">
    <location>
        <begin position="54"/>
        <end position="110"/>
    </location>
</feature>
<evidence type="ECO:0000313" key="2">
    <source>
        <dbReference type="EMBL" id="CAP40711.1"/>
    </source>
</evidence>
<dbReference type="EMBL" id="AM902716">
    <property type="protein sequence ID" value="CAP40711.1"/>
    <property type="molecule type" value="Genomic_DNA"/>
</dbReference>
<dbReference type="AlphaFoldDB" id="A9HYB0"/>
<dbReference type="InterPro" id="IPR052513">
    <property type="entry name" value="Thioester_dehydratase-like"/>
</dbReference>
<sequence length="132" mass="14691">MHTDEKPGNGAPYARYVQHLRAGELAYQFSPVAGRAVFFPRVRCPWSGQDCLEWRISAGIGTVYSTSVVYPRKGDPYNVALIDLDEGFRMMSRVDGADPLQVAIGQRVRFQAVTDEGLDDPIPVFTLLEAEQ</sequence>
<dbReference type="Proteomes" id="UP000001225">
    <property type="component" value="Chromosome"/>
</dbReference>
<evidence type="ECO:0000259" key="1">
    <source>
        <dbReference type="Pfam" id="PF01796"/>
    </source>
</evidence>